<reference evidence="2" key="1">
    <citation type="journal article" date="2023" name="Mol. Phylogenet. Evol.">
        <title>Genome-scale phylogeny and comparative genomics of the fungal order Sordariales.</title>
        <authorList>
            <person name="Hensen N."/>
            <person name="Bonometti L."/>
            <person name="Westerberg I."/>
            <person name="Brannstrom I.O."/>
            <person name="Guillou S."/>
            <person name="Cros-Aarteil S."/>
            <person name="Calhoun S."/>
            <person name="Haridas S."/>
            <person name="Kuo A."/>
            <person name="Mondo S."/>
            <person name="Pangilinan J."/>
            <person name="Riley R."/>
            <person name="LaButti K."/>
            <person name="Andreopoulos B."/>
            <person name="Lipzen A."/>
            <person name="Chen C."/>
            <person name="Yan M."/>
            <person name="Daum C."/>
            <person name="Ng V."/>
            <person name="Clum A."/>
            <person name="Steindorff A."/>
            <person name="Ohm R.A."/>
            <person name="Martin F."/>
            <person name="Silar P."/>
            <person name="Natvig D.O."/>
            <person name="Lalanne C."/>
            <person name="Gautier V."/>
            <person name="Ament-Velasquez S.L."/>
            <person name="Kruys A."/>
            <person name="Hutchinson M.I."/>
            <person name="Powell A.J."/>
            <person name="Barry K."/>
            <person name="Miller A.N."/>
            <person name="Grigoriev I.V."/>
            <person name="Debuchy R."/>
            <person name="Gladieux P."/>
            <person name="Hiltunen Thoren M."/>
            <person name="Johannesson H."/>
        </authorList>
    </citation>
    <scope>NUCLEOTIDE SEQUENCE</scope>
    <source>
        <strain evidence="2">PSN243</strain>
    </source>
</reference>
<sequence length="99" mass="10208">MHFTKLSILATAGLAAAAPAVSSYSAPVAAGKNVMEKRGGDFAVCFLLCFPFAEWFPVFLACLEGCEVAAEDGGEVAAKDFVVGFADSEKATAVKAKAK</sequence>
<keyword evidence="1" id="KW-0732">Signal</keyword>
<evidence type="ECO:0000256" key="1">
    <source>
        <dbReference type="SAM" id="SignalP"/>
    </source>
</evidence>
<keyword evidence="3" id="KW-1185">Reference proteome</keyword>
<proteinExistence type="predicted"/>
<gene>
    <name evidence="2" type="ORF">QBC34DRAFT_460351</name>
</gene>
<dbReference type="EMBL" id="MU865914">
    <property type="protein sequence ID" value="KAK4455419.1"/>
    <property type="molecule type" value="Genomic_DNA"/>
</dbReference>
<accession>A0AAV9H2Z7</accession>
<feature type="signal peptide" evidence="1">
    <location>
        <begin position="1"/>
        <end position="17"/>
    </location>
</feature>
<protein>
    <submittedName>
        <fullName evidence="2">Uncharacterized protein</fullName>
    </submittedName>
</protein>
<dbReference type="AlphaFoldDB" id="A0AAV9H2Z7"/>
<comment type="caution">
    <text evidence="2">The sequence shown here is derived from an EMBL/GenBank/DDBJ whole genome shotgun (WGS) entry which is preliminary data.</text>
</comment>
<organism evidence="2 3">
    <name type="scientific">Podospora aff. communis PSN243</name>
    <dbReference type="NCBI Taxonomy" id="3040156"/>
    <lineage>
        <taxon>Eukaryota</taxon>
        <taxon>Fungi</taxon>
        <taxon>Dikarya</taxon>
        <taxon>Ascomycota</taxon>
        <taxon>Pezizomycotina</taxon>
        <taxon>Sordariomycetes</taxon>
        <taxon>Sordariomycetidae</taxon>
        <taxon>Sordariales</taxon>
        <taxon>Podosporaceae</taxon>
        <taxon>Podospora</taxon>
    </lineage>
</organism>
<reference evidence="2" key="2">
    <citation type="submission" date="2023-05" db="EMBL/GenBank/DDBJ databases">
        <authorList>
            <consortium name="Lawrence Berkeley National Laboratory"/>
            <person name="Steindorff A."/>
            <person name="Hensen N."/>
            <person name="Bonometti L."/>
            <person name="Westerberg I."/>
            <person name="Brannstrom I.O."/>
            <person name="Guillou S."/>
            <person name="Cros-Aarteil S."/>
            <person name="Calhoun S."/>
            <person name="Haridas S."/>
            <person name="Kuo A."/>
            <person name="Mondo S."/>
            <person name="Pangilinan J."/>
            <person name="Riley R."/>
            <person name="Labutti K."/>
            <person name="Andreopoulos B."/>
            <person name="Lipzen A."/>
            <person name="Chen C."/>
            <person name="Yanf M."/>
            <person name="Daum C."/>
            <person name="Ng V."/>
            <person name="Clum A."/>
            <person name="Ohm R."/>
            <person name="Martin F."/>
            <person name="Silar P."/>
            <person name="Natvig D."/>
            <person name="Lalanne C."/>
            <person name="Gautier V."/>
            <person name="Ament-Velasquez S.L."/>
            <person name="Kruys A."/>
            <person name="Hutchinson M.I."/>
            <person name="Powell A.J."/>
            <person name="Barry K."/>
            <person name="Miller A.N."/>
            <person name="Grigoriev I.V."/>
            <person name="Debuchy R."/>
            <person name="Gladieux P."/>
            <person name="Thoren M.H."/>
            <person name="Johannesson H."/>
        </authorList>
    </citation>
    <scope>NUCLEOTIDE SEQUENCE</scope>
    <source>
        <strain evidence="2">PSN243</strain>
    </source>
</reference>
<evidence type="ECO:0000313" key="2">
    <source>
        <dbReference type="EMBL" id="KAK4455419.1"/>
    </source>
</evidence>
<evidence type="ECO:0000313" key="3">
    <source>
        <dbReference type="Proteomes" id="UP001321760"/>
    </source>
</evidence>
<feature type="chain" id="PRO_5043709668" evidence="1">
    <location>
        <begin position="18"/>
        <end position="99"/>
    </location>
</feature>
<name>A0AAV9H2Z7_9PEZI</name>
<dbReference type="Proteomes" id="UP001321760">
    <property type="component" value="Unassembled WGS sequence"/>
</dbReference>